<accession>A0A173SGN0</accession>
<evidence type="ECO:0000313" key="1">
    <source>
        <dbReference type="EMBL" id="CUM89481.1"/>
    </source>
</evidence>
<dbReference type="AlphaFoldDB" id="A0A173SGN0"/>
<reference evidence="2 4" key="2">
    <citation type="submission" date="2018-08" db="EMBL/GenBank/DDBJ databases">
        <title>A genome reference for cultivated species of the human gut microbiota.</title>
        <authorList>
            <person name="Zou Y."/>
            <person name="Xue W."/>
            <person name="Luo G."/>
        </authorList>
    </citation>
    <scope>NUCLEOTIDE SEQUENCE [LARGE SCALE GENOMIC DNA]</scope>
    <source>
        <strain evidence="2 4">AM37-1AC</strain>
    </source>
</reference>
<dbReference type="Proteomes" id="UP000095350">
    <property type="component" value="Unassembled WGS sequence"/>
</dbReference>
<keyword evidence="1" id="KW-0969">Cilium</keyword>
<organism evidence="1 3">
    <name type="scientific">Roseburia intestinalis</name>
    <dbReference type="NCBI Taxonomy" id="166486"/>
    <lineage>
        <taxon>Bacteria</taxon>
        <taxon>Bacillati</taxon>
        <taxon>Bacillota</taxon>
        <taxon>Clostridia</taxon>
        <taxon>Lachnospirales</taxon>
        <taxon>Lachnospiraceae</taxon>
        <taxon>Roseburia</taxon>
    </lineage>
</organism>
<dbReference type="NCBIfam" id="NF038110">
    <property type="entry name" value="Lys_methyl_FliB"/>
    <property type="match status" value="1"/>
</dbReference>
<dbReference type="EMBL" id="CYXZ01000006">
    <property type="protein sequence ID" value="CUM89481.1"/>
    <property type="molecule type" value="Genomic_DNA"/>
</dbReference>
<evidence type="ECO:0000313" key="3">
    <source>
        <dbReference type="Proteomes" id="UP000095350"/>
    </source>
</evidence>
<evidence type="ECO:0000313" key="2">
    <source>
        <dbReference type="EMBL" id="RHC14995.1"/>
    </source>
</evidence>
<dbReference type="EMBL" id="QSHO01000014">
    <property type="protein sequence ID" value="RHC14995.1"/>
    <property type="molecule type" value="Genomic_DNA"/>
</dbReference>
<evidence type="ECO:0000313" key="4">
    <source>
        <dbReference type="Proteomes" id="UP000283513"/>
    </source>
</evidence>
<name>A0A173SGN0_9FIRM</name>
<dbReference type="OrthoDB" id="86584at2"/>
<dbReference type="Proteomes" id="UP000283513">
    <property type="component" value="Unassembled WGS sequence"/>
</dbReference>
<gene>
    <name evidence="1" type="primary">fliU_2</name>
    <name evidence="2" type="ORF">DW856_14565</name>
    <name evidence="1" type="ORF">ERS852572_00979</name>
</gene>
<reference evidence="1 3" key="1">
    <citation type="submission" date="2015-09" db="EMBL/GenBank/DDBJ databases">
        <authorList>
            <consortium name="Pathogen Informatics"/>
        </authorList>
    </citation>
    <scope>NUCLEOTIDE SEQUENCE [LARGE SCALE GENOMIC DNA]</scope>
    <source>
        <strain evidence="1 3">2789STDY5834960</strain>
    </source>
</reference>
<keyword evidence="1" id="KW-0282">Flagellum</keyword>
<dbReference type="RefSeq" id="WP_055193559.1">
    <property type="nucleotide sequence ID" value="NZ_CABIYH010000006.1"/>
</dbReference>
<sequence>MNLLKATFYDEFSCMGAECPLTCCGGWSIVIDEKTLKDYRMMGGEIGRFAKKCVKYDQNLQGSVVNLRETDGMCPMLDEDQLCKIVLDKGAEKLCRTCVVFPRETVRSYDTDEKYIFLGCPKAVQLLFEVKDKLTFISERDPDLNMENIPLYNDVMKINLAVREAVTDFIQKTELPLWFREFYGAYTIEKMSSQIAEQDFEAVEEKLEHFFKPSFYQAMYQGIKNTKVNREQQFQSLCGTVNAYEKIILGSMFSDKSGTSDKILQLLHLNRRCTFDEWNHAREEWTAQENEQQWENMLVYNWMRSAFAPQKNRKLLKNYLACVLCNLVAAHLLILYSMKHEADAEIRNVIVAFVVRRFLHGNEEIMKIMQLGMDEGVLSPAFLIYLCNLWG</sequence>
<keyword evidence="1" id="KW-0966">Cell projection</keyword>
<dbReference type="STRING" id="166486.ERS852572_00979"/>
<dbReference type="PaxDb" id="166486-ERS852572_00979"/>
<protein>
    <submittedName>
        <fullName evidence="1">Flagellar biosynthetic protein fliU</fullName>
    </submittedName>
    <submittedName>
        <fullName evidence="2">FliB domain protein</fullName>
    </submittedName>
</protein>
<proteinExistence type="predicted"/>